<dbReference type="Gene3D" id="3.90.1200.10">
    <property type="match status" value="1"/>
</dbReference>
<evidence type="ECO:0000313" key="3">
    <source>
        <dbReference type="EMBL" id="KAF0314688.1"/>
    </source>
</evidence>
<dbReference type="EMBL" id="VIIS01000004">
    <property type="protein sequence ID" value="KAF0314688.1"/>
    <property type="molecule type" value="Genomic_DNA"/>
</dbReference>
<dbReference type="SUPFAM" id="SSF56112">
    <property type="entry name" value="Protein kinase-like (PK-like)"/>
    <property type="match status" value="1"/>
</dbReference>
<feature type="compositionally biased region" description="Polar residues" evidence="1">
    <location>
        <begin position="1"/>
        <end position="16"/>
    </location>
</feature>
<evidence type="ECO:0000313" key="4">
    <source>
        <dbReference type="Proteomes" id="UP000440578"/>
    </source>
</evidence>
<dbReference type="Proteomes" id="UP000440578">
    <property type="component" value="Unassembled WGS sequence"/>
</dbReference>
<keyword evidence="4" id="KW-1185">Reference proteome</keyword>
<evidence type="ECO:0000259" key="2">
    <source>
        <dbReference type="SMART" id="SM00587"/>
    </source>
</evidence>
<dbReference type="Pfam" id="PF02958">
    <property type="entry name" value="EcKL"/>
    <property type="match status" value="1"/>
</dbReference>
<dbReference type="SMART" id="SM00587">
    <property type="entry name" value="CHK"/>
    <property type="match status" value="1"/>
</dbReference>
<dbReference type="PANTHER" id="PTHR11012">
    <property type="entry name" value="PROTEIN KINASE-LIKE DOMAIN-CONTAINING"/>
    <property type="match status" value="1"/>
</dbReference>
<dbReference type="OrthoDB" id="6338517at2759"/>
<feature type="region of interest" description="Disordered" evidence="1">
    <location>
        <begin position="1"/>
        <end position="27"/>
    </location>
</feature>
<comment type="caution">
    <text evidence="3">The sequence shown here is derived from an EMBL/GenBank/DDBJ whole genome shotgun (WGS) entry which is preliminary data.</text>
</comment>
<dbReference type="AlphaFoldDB" id="A0A6A4XGT4"/>
<feature type="domain" description="CHK kinase-like" evidence="2">
    <location>
        <begin position="162"/>
        <end position="359"/>
    </location>
</feature>
<dbReference type="PANTHER" id="PTHR11012:SF30">
    <property type="entry name" value="PROTEIN KINASE-LIKE DOMAIN-CONTAINING"/>
    <property type="match status" value="1"/>
</dbReference>
<gene>
    <name evidence="3" type="ORF">FJT64_001504</name>
</gene>
<sequence length="450" mass="49459">MGLPDSSDSVTNPTTTDHLDPADSDGTLATLIPAGREDITVEWLEFVLSRRSGPSTPGKLQFSVTAGAEPGTNYATAVYAVHVTRHTDPANGERKEDERRLIVKLPHDDPFGRFFCFATRCYEREILFYDRLAPALESALGRELAVPRYYHGATDGRGGVVMAMDDLRALGYRMPAAASRLDEHHVLLVVSALAEVVAAGLVVQQRGGPPAELLRHPLLNIGSMWAGPRMEVDLIRAGLLGYIGFLRHYPERCAAAAKLETLLDSARELMVEGMHAGGRLRSICHGDLWKLNMMFRYPSEKDGAPDAVMLLDWQHCHFGNFLVDLFSVLVNNTDRQFRRRHTEGVLRHFHGRLVAALDAAGLSADQLGLGSWEQLRDDYRSSMKAALIRVIFDVVLPLADADATSGAPEGATPQELVDRLVGAMSVRTSDTQLETLLLELLDEMEEAGVL</sequence>
<reference evidence="3 4" key="1">
    <citation type="submission" date="2019-07" db="EMBL/GenBank/DDBJ databases">
        <title>Draft genome assembly of a fouling barnacle, Amphibalanus amphitrite (Darwin, 1854): The first reference genome for Thecostraca.</title>
        <authorList>
            <person name="Kim W."/>
        </authorList>
    </citation>
    <scope>NUCLEOTIDE SEQUENCE [LARGE SCALE GENOMIC DNA]</scope>
    <source>
        <strain evidence="3">SNU_AA5</strain>
        <tissue evidence="3">Soma without cirri and trophi</tissue>
    </source>
</reference>
<dbReference type="InterPro" id="IPR011009">
    <property type="entry name" value="Kinase-like_dom_sf"/>
</dbReference>
<organism evidence="3 4">
    <name type="scientific">Amphibalanus amphitrite</name>
    <name type="common">Striped barnacle</name>
    <name type="synonym">Balanus amphitrite</name>
    <dbReference type="NCBI Taxonomy" id="1232801"/>
    <lineage>
        <taxon>Eukaryota</taxon>
        <taxon>Metazoa</taxon>
        <taxon>Ecdysozoa</taxon>
        <taxon>Arthropoda</taxon>
        <taxon>Crustacea</taxon>
        <taxon>Multicrustacea</taxon>
        <taxon>Cirripedia</taxon>
        <taxon>Thoracica</taxon>
        <taxon>Thoracicalcarea</taxon>
        <taxon>Balanomorpha</taxon>
        <taxon>Balanoidea</taxon>
        <taxon>Balanidae</taxon>
        <taxon>Amphibalaninae</taxon>
        <taxon>Amphibalanus</taxon>
    </lineage>
</organism>
<dbReference type="InterPro" id="IPR015897">
    <property type="entry name" value="CHK_kinase-like"/>
</dbReference>
<protein>
    <recommendedName>
        <fullName evidence="2">CHK kinase-like domain-containing protein</fullName>
    </recommendedName>
</protein>
<proteinExistence type="predicted"/>
<name>A0A6A4XGT4_AMPAM</name>
<dbReference type="InterPro" id="IPR004119">
    <property type="entry name" value="EcKL"/>
</dbReference>
<accession>A0A6A4XGT4</accession>
<evidence type="ECO:0000256" key="1">
    <source>
        <dbReference type="SAM" id="MobiDB-lite"/>
    </source>
</evidence>